<dbReference type="InterPro" id="IPR025961">
    <property type="entry name" value="Metal_resist"/>
</dbReference>
<proteinExistence type="predicted"/>
<keyword evidence="2" id="KW-1185">Reference proteome</keyword>
<protein>
    <submittedName>
        <fullName evidence="1">Heavy metal resistance protein</fullName>
    </submittedName>
</protein>
<accession>A0A2D2B0U5</accession>
<gene>
    <name evidence="1" type="ORF">CSW64_16360</name>
</gene>
<organism evidence="1 2">
    <name type="scientific">Caulobacter mirabilis</name>
    <dbReference type="NCBI Taxonomy" id="69666"/>
    <lineage>
        <taxon>Bacteria</taxon>
        <taxon>Pseudomonadati</taxon>
        <taxon>Pseudomonadota</taxon>
        <taxon>Alphaproteobacteria</taxon>
        <taxon>Caulobacterales</taxon>
        <taxon>Caulobacteraceae</taxon>
        <taxon>Caulobacter</taxon>
    </lineage>
</organism>
<reference evidence="1 2" key="1">
    <citation type="submission" date="2017-10" db="EMBL/GenBank/DDBJ databases">
        <title>Genome sequence of Caulobacter mirabilis FWC38.</title>
        <authorList>
            <person name="Fiebig A."/>
            <person name="Crosson S."/>
        </authorList>
    </citation>
    <scope>NUCLEOTIDE SEQUENCE [LARGE SCALE GENOMIC DNA]</scope>
    <source>
        <strain evidence="1 2">FWC 38</strain>
    </source>
</reference>
<dbReference type="Pfam" id="PF13801">
    <property type="entry name" value="Metal_resist"/>
    <property type="match status" value="1"/>
</dbReference>
<evidence type="ECO:0000313" key="1">
    <source>
        <dbReference type="EMBL" id="ATQ43856.1"/>
    </source>
</evidence>
<sequence>MMTSWKGVILTVVLAAIAAGLGAWGGARYVLKANEKPSLHAVLHEELKLNADQLRRLEVIEREFDGTRRLREAKLRQANAELAAAIAAKHQYSPEVQAAVDHFHDEMGQLQKETILHVLQMRAILTPDQAKIFDRRVSEALTEEAR</sequence>
<dbReference type="OrthoDB" id="7450844at2"/>
<dbReference type="AlphaFoldDB" id="A0A2D2B0U5"/>
<dbReference type="Proteomes" id="UP000228945">
    <property type="component" value="Chromosome"/>
</dbReference>
<dbReference type="EMBL" id="CP024201">
    <property type="protein sequence ID" value="ATQ43856.1"/>
    <property type="molecule type" value="Genomic_DNA"/>
</dbReference>
<dbReference type="Gene3D" id="1.20.120.1490">
    <property type="match status" value="1"/>
</dbReference>
<dbReference type="KEGG" id="cmb:CSW64_16360"/>
<name>A0A2D2B0U5_9CAUL</name>
<evidence type="ECO:0000313" key="2">
    <source>
        <dbReference type="Proteomes" id="UP000228945"/>
    </source>
</evidence>